<accession>A0A364VAE0</accession>
<dbReference type="OrthoDB" id="9805696at2"/>
<evidence type="ECO:0000256" key="3">
    <source>
        <dbReference type="ARBA" id="ARBA00022806"/>
    </source>
</evidence>
<dbReference type="AlphaFoldDB" id="A0A364VAE0"/>
<protein>
    <submittedName>
        <fullName evidence="8">RNA helicase</fullName>
    </submittedName>
</protein>
<comment type="similarity">
    <text evidence="5">Belongs to the DEAD box helicase family.</text>
</comment>
<dbReference type="SUPFAM" id="SSF52540">
    <property type="entry name" value="P-loop containing nucleoside triphosphate hydrolases"/>
    <property type="match status" value="1"/>
</dbReference>
<evidence type="ECO:0000259" key="6">
    <source>
        <dbReference type="PROSITE" id="PS51192"/>
    </source>
</evidence>
<dbReference type="GO" id="GO:0005829">
    <property type="term" value="C:cytosol"/>
    <property type="evidence" value="ECO:0007669"/>
    <property type="project" value="TreeGrafter"/>
</dbReference>
<evidence type="ECO:0000256" key="4">
    <source>
        <dbReference type="ARBA" id="ARBA00022840"/>
    </source>
</evidence>
<dbReference type="InterPro" id="IPR011545">
    <property type="entry name" value="DEAD/DEAH_box_helicase_dom"/>
</dbReference>
<dbReference type="InterPro" id="IPR027417">
    <property type="entry name" value="P-loop_NTPase"/>
</dbReference>
<dbReference type="InterPro" id="IPR044742">
    <property type="entry name" value="DEAD/DEAH_RhlB"/>
</dbReference>
<keyword evidence="3 8" id="KW-0347">Helicase</keyword>
<dbReference type="GO" id="GO:0005524">
    <property type="term" value="F:ATP binding"/>
    <property type="evidence" value="ECO:0007669"/>
    <property type="project" value="UniProtKB-KW"/>
</dbReference>
<organism evidence="8 9">
    <name type="scientific">Corynebacterium heidelbergense</name>
    <dbReference type="NCBI Taxonomy" id="2055947"/>
    <lineage>
        <taxon>Bacteria</taxon>
        <taxon>Bacillati</taxon>
        <taxon>Actinomycetota</taxon>
        <taxon>Actinomycetes</taxon>
        <taxon>Mycobacteriales</taxon>
        <taxon>Corynebacteriaceae</taxon>
        <taxon>Corynebacterium</taxon>
    </lineage>
</organism>
<dbReference type="Proteomes" id="UP000251047">
    <property type="component" value="Unassembled WGS sequence"/>
</dbReference>
<feature type="domain" description="Helicase ATP-binding" evidence="6">
    <location>
        <begin position="17"/>
        <end position="190"/>
    </location>
</feature>
<gene>
    <name evidence="8" type="ORF">CWC39_07580</name>
</gene>
<dbReference type="InterPro" id="IPR001650">
    <property type="entry name" value="Helicase_C-like"/>
</dbReference>
<dbReference type="PANTHER" id="PTHR47959">
    <property type="entry name" value="ATP-DEPENDENT RNA HELICASE RHLE-RELATED"/>
    <property type="match status" value="1"/>
</dbReference>
<dbReference type="EMBL" id="PHQP01000059">
    <property type="protein sequence ID" value="RAV33609.1"/>
    <property type="molecule type" value="Genomic_DNA"/>
</dbReference>
<feature type="domain" description="Helicase C-terminal" evidence="7">
    <location>
        <begin position="214"/>
        <end position="358"/>
    </location>
</feature>
<reference evidence="8 9" key="1">
    <citation type="journal article" date="2018" name="Syst. Appl. Microbiol.">
        <title>Corynebacterium heidelbergense sp. nov., isolated from the preen glands of Egyptian geese (Alopochen aegyptiacus).</title>
        <authorList>
            <person name="Braun M.S."/>
            <person name="Wang E."/>
            <person name="Zimmermann S."/>
            <person name="Wink M."/>
        </authorList>
    </citation>
    <scope>NUCLEOTIDE SEQUENCE [LARGE SCALE GENOMIC DNA]</scope>
    <source>
        <strain evidence="8 9">DSM 104638</strain>
    </source>
</reference>
<evidence type="ECO:0000313" key="8">
    <source>
        <dbReference type="EMBL" id="RAV33609.1"/>
    </source>
</evidence>
<dbReference type="PROSITE" id="PS51194">
    <property type="entry name" value="HELICASE_CTER"/>
    <property type="match status" value="1"/>
</dbReference>
<dbReference type="SMART" id="SM00487">
    <property type="entry name" value="DEXDc"/>
    <property type="match status" value="1"/>
</dbReference>
<dbReference type="GO" id="GO:0016787">
    <property type="term" value="F:hydrolase activity"/>
    <property type="evidence" value="ECO:0007669"/>
    <property type="project" value="UniProtKB-KW"/>
</dbReference>
<evidence type="ECO:0000256" key="1">
    <source>
        <dbReference type="ARBA" id="ARBA00022741"/>
    </source>
</evidence>
<dbReference type="CDD" id="cd18787">
    <property type="entry name" value="SF2_C_DEAD"/>
    <property type="match status" value="1"/>
</dbReference>
<evidence type="ECO:0000256" key="5">
    <source>
        <dbReference type="ARBA" id="ARBA00038437"/>
    </source>
</evidence>
<dbReference type="Pfam" id="PF00270">
    <property type="entry name" value="DEAD"/>
    <property type="match status" value="1"/>
</dbReference>
<dbReference type="InterPro" id="IPR014001">
    <property type="entry name" value="Helicase_ATP-bd"/>
</dbReference>
<comment type="caution">
    <text evidence="8">The sequence shown here is derived from an EMBL/GenBank/DDBJ whole genome shotgun (WGS) entry which is preliminary data.</text>
</comment>
<dbReference type="GO" id="GO:0003676">
    <property type="term" value="F:nucleic acid binding"/>
    <property type="evidence" value="ECO:0007669"/>
    <property type="project" value="InterPro"/>
</dbReference>
<sequence length="364" mass="38499">MAAQGITRALPIQAAAIPDALAGRDILGRGPTGSGKTFTFGLPMIARLAGGASVAHRPRGLVLAPTRELAQQIADRLDPVAGAMGQRVCAVVGGVKIKRHLDLLNRPIDILVATPGRAIDLIQQRALDLGAVEISAVDEADHMSDMGFLPQVTDLLRRVPTKAQHLLFSATLDGDVQVLVKRFLTDPVTHSTGQPTAHVGTMTHLLGVMADRDERNDMVLQLGRQPGKVIMFLRTKHAVDRQAKKLVRAGISAVALHGDKGQGSRTRAVDSFTSGEATVLVATDIAARGIDISGVDLVVHVDPPAEHKAYVHRAGRTARAGASGVVVTLCYPDNEAETQKLIDKAGAQAARVSAKDLLARIERA</sequence>
<evidence type="ECO:0000256" key="2">
    <source>
        <dbReference type="ARBA" id="ARBA00022801"/>
    </source>
</evidence>
<keyword evidence="1" id="KW-0547">Nucleotide-binding</keyword>
<evidence type="ECO:0000313" key="9">
    <source>
        <dbReference type="Proteomes" id="UP000251047"/>
    </source>
</evidence>
<dbReference type="GO" id="GO:0003724">
    <property type="term" value="F:RNA helicase activity"/>
    <property type="evidence" value="ECO:0007669"/>
    <property type="project" value="TreeGrafter"/>
</dbReference>
<dbReference type="PANTHER" id="PTHR47959:SF13">
    <property type="entry name" value="ATP-DEPENDENT RNA HELICASE RHLE"/>
    <property type="match status" value="1"/>
</dbReference>
<dbReference type="InterPro" id="IPR050079">
    <property type="entry name" value="DEAD_box_RNA_helicase"/>
</dbReference>
<evidence type="ECO:0000259" key="7">
    <source>
        <dbReference type="PROSITE" id="PS51194"/>
    </source>
</evidence>
<proteinExistence type="inferred from homology"/>
<dbReference type="Gene3D" id="3.40.50.300">
    <property type="entry name" value="P-loop containing nucleotide triphosphate hydrolases"/>
    <property type="match status" value="2"/>
</dbReference>
<name>A0A364VAE0_9CORY</name>
<dbReference type="PROSITE" id="PS51192">
    <property type="entry name" value="HELICASE_ATP_BIND_1"/>
    <property type="match status" value="1"/>
</dbReference>
<keyword evidence="2" id="KW-0378">Hydrolase</keyword>
<dbReference type="RefSeq" id="WP_112769898.1">
    <property type="nucleotide sequence ID" value="NZ_CP063191.1"/>
</dbReference>
<dbReference type="Pfam" id="PF00271">
    <property type="entry name" value="Helicase_C"/>
    <property type="match status" value="1"/>
</dbReference>
<dbReference type="SMART" id="SM00490">
    <property type="entry name" value="HELICc"/>
    <property type="match status" value="1"/>
</dbReference>
<keyword evidence="4" id="KW-0067">ATP-binding</keyword>
<dbReference type="CDD" id="cd00268">
    <property type="entry name" value="DEADc"/>
    <property type="match status" value="1"/>
</dbReference>